<evidence type="ECO:0000256" key="12">
    <source>
        <dbReference type="ARBA" id="ARBA00050992"/>
    </source>
</evidence>
<keyword evidence="7" id="KW-0443">Lipid metabolism</keyword>
<dbReference type="Gene3D" id="3.90.1300.10">
    <property type="entry name" value="Amidase signature (AS) domain"/>
    <property type="match status" value="2"/>
</dbReference>
<accession>A0A8S3TIV7</accession>
<comment type="similarity">
    <text evidence="2">Belongs to the amidase family.</text>
</comment>
<evidence type="ECO:0000256" key="11">
    <source>
        <dbReference type="ARBA" id="ARBA00050294"/>
    </source>
</evidence>
<dbReference type="GO" id="GO:0009062">
    <property type="term" value="P:fatty acid catabolic process"/>
    <property type="evidence" value="ECO:0007669"/>
    <property type="project" value="TreeGrafter"/>
</dbReference>
<evidence type="ECO:0000256" key="1">
    <source>
        <dbReference type="ARBA" id="ARBA00000208"/>
    </source>
</evidence>
<gene>
    <name evidence="19" type="ORF">MEDL_43801</name>
</gene>
<comment type="catalytic activity">
    <reaction evidence="9">
        <text>N-(9Z-octadecenoyl) ethanolamine + H2O = ethanolamine + (9Z)-octadecenoate</text>
        <dbReference type="Rhea" id="RHEA:45060"/>
        <dbReference type="ChEBI" id="CHEBI:15377"/>
        <dbReference type="ChEBI" id="CHEBI:30823"/>
        <dbReference type="ChEBI" id="CHEBI:57603"/>
        <dbReference type="ChEBI" id="CHEBI:71466"/>
    </reaction>
    <physiologicalReaction direction="left-to-right" evidence="9">
        <dbReference type="Rhea" id="RHEA:45061"/>
    </physiologicalReaction>
</comment>
<comment type="catalytic activity">
    <reaction evidence="12">
        <text>N-(15Z-tetracosenoyl)-ethanolamine + H2O = (15Z)-tetracosenoate + ethanolamine</text>
        <dbReference type="Rhea" id="RHEA:63144"/>
        <dbReference type="ChEBI" id="CHEBI:15377"/>
        <dbReference type="ChEBI" id="CHEBI:32392"/>
        <dbReference type="ChEBI" id="CHEBI:57603"/>
        <dbReference type="ChEBI" id="CHEBI:146187"/>
    </reaction>
    <physiologicalReaction direction="left-to-right" evidence="12">
        <dbReference type="Rhea" id="RHEA:63145"/>
    </physiologicalReaction>
</comment>
<dbReference type="PROSITE" id="PS00571">
    <property type="entry name" value="AMIDASES"/>
    <property type="match status" value="1"/>
</dbReference>
<dbReference type="InterPro" id="IPR052096">
    <property type="entry name" value="Endocannabinoid_amidase"/>
</dbReference>
<sequence length="738" mass="82652">MDRMIRTLWKQWDSDSPKEKKIVIGVIAGSYLSYRAGKLLHHYYKKYENNQKIRRKQEECRESKEKLEEFLMEKKSLRTISREAVQRIVSLPFNDLQTELQSGKITAVEVLHAYQIKALEVDKLTNCITEVIWEAEEIALSRDLNANKKGPLHGIPISLKESYMIPGYDCTAGLAFYLDKPAEQENVLVQVLKQAGAVPFVRTNIPQGMMTYECSNPIHGITGNPHDPNRIPGGSSGGEAALIAGGGSILGFGSDIGGSLRIPAHMCGCCSLKPTVGRLSDKGQNDFGTGQTLVNATPGPMAAEVDTLVSCMKCLLVPKMFHLDPAVSPVLFRNEIYEEKRKLNIGFYVDDGSLKSNPACQRAVLEVKAMLESQGHTLIPFEPVDISKMTELFIKATFADGGKSFVDILSTDQVDPTISNTIMAFKMPKWLYKMVVMVGRLLTKDHMMTVFGNSFLGVKSITEYWDLALEIEEYKTEFLKKWRDNKLDAMICPGFAYTAIPHGTVQYLTSGVTYTILYNLLNYPAGTLKVTNVKQQDIDNFKDYPSNTYTEKLVKENCKDSVGLPVGVQFVGLPYQEELKLTLQVMDRLIRPFWKPDEDRNRSAKILCGVVAAVYISNQGKTKLSKAQLEEHLKGKEISTNTIKRILSLSFKELQAELQSGKLSAVDVLNVYQIKALEVDKRTNCITELVQDSEERAKQLDSDRKKGPLYGIPVSIKETYTMPGYPCTGGMMFHFDEK</sequence>
<dbReference type="FunFam" id="3.90.1300.10:FF:000001">
    <property type="entry name" value="Fatty-acid amide hydrolase 1"/>
    <property type="match status" value="1"/>
</dbReference>
<evidence type="ECO:0000256" key="2">
    <source>
        <dbReference type="ARBA" id="ARBA00009199"/>
    </source>
</evidence>
<evidence type="ECO:0000256" key="3">
    <source>
        <dbReference type="ARBA" id="ARBA00012112"/>
    </source>
</evidence>
<dbReference type="InterPro" id="IPR023631">
    <property type="entry name" value="Amidase_dom"/>
</dbReference>
<protein>
    <recommendedName>
        <fullName evidence="3">fatty acid amide hydrolase</fullName>
        <ecNumber evidence="3">3.5.1.99</ecNumber>
    </recommendedName>
    <alternativeName>
        <fullName evidence="17">Anandamide amidohydrolase 1</fullName>
    </alternativeName>
</protein>
<dbReference type="Pfam" id="PF01425">
    <property type="entry name" value="Amidase"/>
    <property type="match status" value="2"/>
</dbReference>
<dbReference type="EC" id="3.5.1.99" evidence="3"/>
<evidence type="ECO:0000256" key="17">
    <source>
        <dbReference type="ARBA" id="ARBA00077216"/>
    </source>
</evidence>
<comment type="catalytic activity">
    <reaction evidence="14">
        <text>N-octadecanoyl ethanolamine + H2O = octadecanoate + ethanolamine</text>
        <dbReference type="Rhea" id="RHEA:63124"/>
        <dbReference type="ChEBI" id="CHEBI:15377"/>
        <dbReference type="ChEBI" id="CHEBI:25629"/>
        <dbReference type="ChEBI" id="CHEBI:57603"/>
        <dbReference type="ChEBI" id="CHEBI:85299"/>
    </reaction>
    <physiologicalReaction direction="left-to-right" evidence="14">
        <dbReference type="Rhea" id="RHEA:63125"/>
    </physiologicalReaction>
</comment>
<evidence type="ECO:0000256" key="16">
    <source>
        <dbReference type="ARBA" id="ARBA00052709"/>
    </source>
</evidence>
<evidence type="ECO:0000256" key="5">
    <source>
        <dbReference type="ARBA" id="ARBA00022801"/>
    </source>
</evidence>
<comment type="catalytic activity">
    <reaction evidence="15">
        <text>N-docosanoyl-ethanolamine + H2O = docosanoate + ethanolamine</text>
        <dbReference type="Rhea" id="RHEA:63128"/>
        <dbReference type="ChEBI" id="CHEBI:15377"/>
        <dbReference type="ChEBI" id="CHEBI:23858"/>
        <dbReference type="ChEBI" id="CHEBI:57603"/>
        <dbReference type="ChEBI" id="CHEBI:146186"/>
    </reaction>
    <physiologicalReaction direction="left-to-right" evidence="15">
        <dbReference type="Rhea" id="RHEA:63129"/>
    </physiologicalReaction>
</comment>
<evidence type="ECO:0000256" key="13">
    <source>
        <dbReference type="ARBA" id="ARBA00051346"/>
    </source>
</evidence>
<dbReference type="PANTHER" id="PTHR45847">
    <property type="entry name" value="FATTY ACID AMIDE HYDROLASE"/>
    <property type="match status" value="1"/>
</dbReference>
<evidence type="ECO:0000256" key="4">
    <source>
        <dbReference type="ARBA" id="ARBA00022553"/>
    </source>
</evidence>
<comment type="catalytic activity">
    <reaction evidence="11">
        <text>N-(5Z,8Z,11Z,14Z-eicosatetraenoyl)-L-serine + H2O = (5Z,8Z,11Z,14Z)-eicosatetraenoate + L-serine</text>
        <dbReference type="Rhea" id="RHEA:64116"/>
        <dbReference type="ChEBI" id="CHEBI:15377"/>
        <dbReference type="ChEBI" id="CHEBI:32395"/>
        <dbReference type="ChEBI" id="CHEBI:33384"/>
        <dbReference type="ChEBI" id="CHEBI:149697"/>
    </reaction>
    <physiologicalReaction direction="left-to-right" evidence="11">
        <dbReference type="Rhea" id="RHEA:64117"/>
    </physiologicalReaction>
</comment>
<evidence type="ECO:0000256" key="9">
    <source>
        <dbReference type="ARBA" id="ARBA00048052"/>
    </source>
</evidence>
<dbReference type="EMBL" id="CAJPWZ010002130">
    <property type="protein sequence ID" value="CAG2230989.1"/>
    <property type="molecule type" value="Genomic_DNA"/>
</dbReference>
<dbReference type="GO" id="GO:0017064">
    <property type="term" value="F:fatty acid amide hydrolase activity"/>
    <property type="evidence" value="ECO:0007669"/>
    <property type="project" value="UniProtKB-EC"/>
</dbReference>
<keyword evidence="4" id="KW-0597">Phosphoprotein</keyword>
<dbReference type="SUPFAM" id="SSF75304">
    <property type="entry name" value="Amidase signature (AS) enzymes"/>
    <property type="match status" value="2"/>
</dbReference>
<evidence type="ECO:0000256" key="10">
    <source>
        <dbReference type="ARBA" id="ARBA00048606"/>
    </source>
</evidence>
<keyword evidence="5 19" id="KW-0378">Hydrolase</keyword>
<comment type="caution">
    <text evidence="19">The sequence shown here is derived from an EMBL/GenBank/DDBJ whole genome shotgun (WGS) entry which is preliminary data.</text>
</comment>
<evidence type="ECO:0000256" key="8">
    <source>
        <dbReference type="ARBA" id="ARBA00047450"/>
    </source>
</evidence>
<evidence type="ECO:0000256" key="15">
    <source>
        <dbReference type="ARBA" id="ARBA00052458"/>
    </source>
</evidence>
<dbReference type="PANTHER" id="PTHR45847:SF6">
    <property type="entry name" value="FATTY ACID AMIDE HYDROLASE"/>
    <property type="match status" value="1"/>
</dbReference>
<dbReference type="InterPro" id="IPR020556">
    <property type="entry name" value="Amidase_CS"/>
</dbReference>
<comment type="catalytic activity">
    <reaction evidence="13">
        <text>N-(9Z-hexadecenoyl) ethanolamine + H2O = (9Z)-hexadecenoate + ethanolamine</text>
        <dbReference type="Rhea" id="RHEA:35563"/>
        <dbReference type="ChEBI" id="CHEBI:15377"/>
        <dbReference type="ChEBI" id="CHEBI:32372"/>
        <dbReference type="ChEBI" id="CHEBI:57603"/>
        <dbReference type="ChEBI" id="CHEBI:71465"/>
    </reaction>
    <physiologicalReaction direction="left-to-right" evidence="13">
        <dbReference type="Rhea" id="RHEA:35564"/>
    </physiologicalReaction>
</comment>
<dbReference type="OrthoDB" id="6428749at2759"/>
<dbReference type="InterPro" id="IPR036928">
    <property type="entry name" value="AS_sf"/>
</dbReference>
<dbReference type="GO" id="GO:0004040">
    <property type="term" value="F:amidase activity"/>
    <property type="evidence" value="ECO:0007669"/>
    <property type="project" value="TreeGrafter"/>
</dbReference>
<comment type="catalytic activity">
    <reaction evidence="8">
        <text>(9Z)-octadecenoate + glycine = N-(9Z-octadecenoyl)glycine + H2O</text>
        <dbReference type="Rhea" id="RHEA:51316"/>
        <dbReference type="ChEBI" id="CHEBI:15377"/>
        <dbReference type="ChEBI" id="CHEBI:30823"/>
        <dbReference type="ChEBI" id="CHEBI:57305"/>
        <dbReference type="ChEBI" id="CHEBI:133992"/>
    </reaction>
    <physiologicalReaction direction="right-to-left" evidence="8">
        <dbReference type="Rhea" id="RHEA:51318"/>
    </physiologicalReaction>
</comment>
<evidence type="ECO:0000313" key="19">
    <source>
        <dbReference type="EMBL" id="CAG2230989.1"/>
    </source>
</evidence>
<dbReference type="AlphaFoldDB" id="A0A8S3TIV7"/>
<comment type="catalytic activity">
    <reaction evidence="16">
        <text>N-(5Z,8Z,11Z,14Z)-eicosatetraenoyl-glycine + H2O = (5Z,8Z,11Z,14Z)-eicosatetraenoate + glycine</text>
        <dbReference type="Rhea" id="RHEA:64108"/>
        <dbReference type="ChEBI" id="CHEBI:15377"/>
        <dbReference type="ChEBI" id="CHEBI:32395"/>
        <dbReference type="ChEBI" id="CHEBI:57305"/>
        <dbReference type="ChEBI" id="CHEBI:59002"/>
    </reaction>
    <physiologicalReaction direction="left-to-right" evidence="16">
        <dbReference type="Rhea" id="RHEA:64109"/>
    </physiologicalReaction>
</comment>
<name>A0A8S3TIV7_MYTED</name>
<comment type="catalytic activity">
    <reaction evidence="10">
        <text>N-(5Z,8Z,11Z,14Z-eicosatetraenoyl)-ethanolamine + H2O = ethanolamine + (5Z,8Z,11Z,14Z)-eicosatetraenoate</text>
        <dbReference type="Rhea" id="RHEA:26136"/>
        <dbReference type="ChEBI" id="CHEBI:2700"/>
        <dbReference type="ChEBI" id="CHEBI:15377"/>
        <dbReference type="ChEBI" id="CHEBI:32395"/>
        <dbReference type="ChEBI" id="CHEBI:57603"/>
        <dbReference type="EC" id="3.5.1.99"/>
    </reaction>
    <physiologicalReaction direction="left-to-right" evidence="10">
        <dbReference type="Rhea" id="RHEA:26137"/>
    </physiologicalReaction>
</comment>
<reference evidence="19" key="1">
    <citation type="submission" date="2021-03" db="EMBL/GenBank/DDBJ databases">
        <authorList>
            <person name="Bekaert M."/>
        </authorList>
    </citation>
    <scope>NUCLEOTIDE SEQUENCE</scope>
</reference>
<feature type="domain" description="Amidase" evidence="18">
    <location>
        <begin position="668"/>
        <end position="731"/>
    </location>
</feature>
<keyword evidence="20" id="KW-1185">Reference proteome</keyword>
<evidence type="ECO:0000313" key="20">
    <source>
        <dbReference type="Proteomes" id="UP000683360"/>
    </source>
</evidence>
<keyword evidence="6" id="KW-0442">Lipid degradation</keyword>
<organism evidence="19 20">
    <name type="scientific">Mytilus edulis</name>
    <name type="common">Blue mussel</name>
    <dbReference type="NCBI Taxonomy" id="6550"/>
    <lineage>
        <taxon>Eukaryota</taxon>
        <taxon>Metazoa</taxon>
        <taxon>Spiralia</taxon>
        <taxon>Lophotrochozoa</taxon>
        <taxon>Mollusca</taxon>
        <taxon>Bivalvia</taxon>
        <taxon>Autobranchia</taxon>
        <taxon>Pteriomorphia</taxon>
        <taxon>Mytilida</taxon>
        <taxon>Mytiloidea</taxon>
        <taxon>Mytilidae</taxon>
        <taxon>Mytilinae</taxon>
        <taxon>Mytilus</taxon>
    </lineage>
</organism>
<evidence type="ECO:0000256" key="7">
    <source>
        <dbReference type="ARBA" id="ARBA00023098"/>
    </source>
</evidence>
<proteinExistence type="inferred from homology"/>
<evidence type="ECO:0000259" key="18">
    <source>
        <dbReference type="Pfam" id="PF01425"/>
    </source>
</evidence>
<comment type="catalytic activity">
    <reaction evidence="1">
        <text>(9Z)-octadecenamide + H2O = (9Z)-octadecenoate + NH4(+)</text>
        <dbReference type="Rhea" id="RHEA:26506"/>
        <dbReference type="ChEBI" id="CHEBI:15377"/>
        <dbReference type="ChEBI" id="CHEBI:28938"/>
        <dbReference type="ChEBI" id="CHEBI:30823"/>
        <dbReference type="ChEBI" id="CHEBI:116314"/>
        <dbReference type="EC" id="3.5.1.99"/>
    </reaction>
    <physiologicalReaction direction="left-to-right" evidence="1">
        <dbReference type="Rhea" id="RHEA:26507"/>
    </physiologicalReaction>
</comment>
<evidence type="ECO:0000256" key="6">
    <source>
        <dbReference type="ARBA" id="ARBA00022963"/>
    </source>
</evidence>
<dbReference type="Proteomes" id="UP000683360">
    <property type="component" value="Unassembled WGS sequence"/>
</dbReference>
<evidence type="ECO:0000256" key="14">
    <source>
        <dbReference type="ARBA" id="ARBA00051454"/>
    </source>
</evidence>
<feature type="domain" description="Amidase" evidence="18">
    <location>
        <begin position="109"/>
        <end position="579"/>
    </location>
</feature>